<keyword evidence="1" id="KW-1133">Transmembrane helix</keyword>
<dbReference type="EMBL" id="JAMQJY010000002">
    <property type="protein sequence ID" value="MCM2676934.1"/>
    <property type="molecule type" value="Genomic_DNA"/>
</dbReference>
<feature type="domain" description="DUF1468" evidence="2">
    <location>
        <begin position="11"/>
        <end position="147"/>
    </location>
</feature>
<dbReference type="RefSeq" id="WP_251610141.1">
    <property type="nucleotide sequence ID" value="NZ_JAMQJY010000002.1"/>
</dbReference>
<feature type="transmembrane region" description="Helical" evidence="1">
    <location>
        <begin position="40"/>
        <end position="58"/>
    </location>
</feature>
<sequence length="153" mass="17340">MMLKTVNQRLALIFAGLAVTMIYLSFQLPEYAFVPVDSDMMPKLLGITLLVLSIIFYFSKDTDTDEQKAKRTIPKQEAYMLLIVLVLILIYITLLEIVGFIPMTIAFIISCSRLLGFKNWLVNILTSITFSGGVYYLFNELLSIRLPSGIVPF</sequence>
<feature type="transmembrane region" description="Helical" evidence="1">
    <location>
        <begin position="12"/>
        <end position="28"/>
    </location>
</feature>
<comment type="caution">
    <text evidence="3">The sequence shown here is derived from an EMBL/GenBank/DDBJ whole genome shotgun (WGS) entry which is preliminary data.</text>
</comment>
<dbReference type="InterPro" id="IPR009936">
    <property type="entry name" value="DUF1468"/>
</dbReference>
<feature type="transmembrane region" description="Helical" evidence="1">
    <location>
        <begin position="79"/>
        <end position="108"/>
    </location>
</feature>
<keyword evidence="1" id="KW-0812">Transmembrane</keyword>
<dbReference type="Pfam" id="PF07331">
    <property type="entry name" value="TctB"/>
    <property type="match status" value="1"/>
</dbReference>
<feature type="transmembrane region" description="Helical" evidence="1">
    <location>
        <begin position="120"/>
        <end position="138"/>
    </location>
</feature>
<keyword evidence="1" id="KW-0472">Membrane</keyword>
<reference evidence="3" key="1">
    <citation type="submission" date="2022-06" db="EMBL/GenBank/DDBJ databases">
        <title>Alkalicoccobacillus porphyridii sp. nov., isolated from a marine red alga, Porphyridium purpureum and reclassification of Shouchella plakortidis and Shouchella gibsonii as Alkalicoccobacillus plakortidis comb. nov. and Alkalicoccobacillus gibsonii comb. nov.</title>
        <authorList>
            <person name="Kim K.H."/>
            <person name="Lee J.K."/>
            <person name="Han D.M."/>
            <person name="Baek J.H."/>
            <person name="Jeon C.O."/>
        </authorList>
    </citation>
    <scope>NUCLEOTIDE SEQUENCE</scope>
    <source>
        <strain evidence="3">DSM 19153</strain>
    </source>
</reference>
<evidence type="ECO:0000256" key="1">
    <source>
        <dbReference type="SAM" id="Phobius"/>
    </source>
</evidence>
<gene>
    <name evidence="3" type="ORF">NDM98_16790</name>
</gene>
<dbReference type="Proteomes" id="UP001203665">
    <property type="component" value="Unassembled WGS sequence"/>
</dbReference>
<proteinExistence type="predicted"/>
<organism evidence="3 4">
    <name type="scientific">Alkalicoccobacillus plakortidis</name>
    <dbReference type="NCBI Taxonomy" id="444060"/>
    <lineage>
        <taxon>Bacteria</taxon>
        <taxon>Bacillati</taxon>
        <taxon>Bacillota</taxon>
        <taxon>Bacilli</taxon>
        <taxon>Bacillales</taxon>
        <taxon>Bacillaceae</taxon>
        <taxon>Alkalicoccobacillus</taxon>
    </lineage>
</organism>
<evidence type="ECO:0000259" key="2">
    <source>
        <dbReference type="Pfam" id="PF07331"/>
    </source>
</evidence>
<evidence type="ECO:0000313" key="4">
    <source>
        <dbReference type="Proteomes" id="UP001203665"/>
    </source>
</evidence>
<name>A0ABT0XNU6_9BACI</name>
<protein>
    <submittedName>
        <fullName evidence="3">Tripartite tricarboxylate transporter TctB family protein</fullName>
    </submittedName>
</protein>
<keyword evidence="4" id="KW-1185">Reference proteome</keyword>
<accession>A0ABT0XNU6</accession>
<evidence type="ECO:0000313" key="3">
    <source>
        <dbReference type="EMBL" id="MCM2676934.1"/>
    </source>
</evidence>